<reference evidence="1 2" key="1">
    <citation type="journal article" date="2017" name="Environ. Microbiol.">
        <title>Decay of the glycolytic pathway and adaptation to intranuclear parasitism within Enterocytozoonidae microsporidia.</title>
        <authorList>
            <person name="Wiredu Boakye D."/>
            <person name="Jaroenlak P."/>
            <person name="Prachumwat A."/>
            <person name="Williams T.A."/>
            <person name="Bateman K.S."/>
            <person name="Itsathitphaisarn O."/>
            <person name="Sritunyalucksana K."/>
            <person name="Paszkiewicz K.H."/>
            <person name="Moore K.A."/>
            <person name="Stentiford G.D."/>
            <person name="Williams B.A."/>
        </authorList>
    </citation>
    <scope>NUCLEOTIDE SEQUENCE [LARGE SCALE GENOMIC DNA]</scope>
    <source>
        <strain evidence="1 2">GB1</strain>
    </source>
</reference>
<dbReference type="Proteomes" id="UP000192639">
    <property type="component" value="Unassembled WGS sequence"/>
</dbReference>
<dbReference type="VEuPathDB" id="MicrosporidiaDB:ECANGB1_749"/>
<evidence type="ECO:0000313" key="1">
    <source>
        <dbReference type="EMBL" id="ORD94416.1"/>
    </source>
</evidence>
<proteinExistence type="predicted"/>
<organism evidence="1 2">
    <name type="scientific">Enterospora canceri</name>
    <dbReference type="NCBI Taxonomy" id="1081671"/>
    <lineage>
        <taxon>Eukaryota</taxon>
        <taxon>Fungi</taxon>
        <taxon>Fungi incertae sedis</taxon>
        <taxon>Microsporidia</taxon>
        <taxon>Enterocytozoonidae</taxon>
        <taxon>Enterospora</taxon>
    </lineage>
</organism>
<dbReference type="EMBL" id="LWDP01000021">
    <property type="protein sequence ID" value="ORD94416.1"/>
    <property type="molecule type" value="Genomic_DNA"/>
</dbReference>
<comment type="caution">
    <text evidence="1">The sequence shown here is derived from an EMBL/GenBank/DDBJ whole genome shotgun (WGS) entry which is preliminary data.</text>
</comment>
<protein>
    <submittedName>
        <fullName evidence="1">Uncharacterized protein</fullName>
    </submittedName>
</protein>
<accession>A0A1Y1S8N9</accession>
<dbReference type="AlphaFoldDB" id="A0A1Y1S8N9"/>
<keyword evidence="2" id="KW-1185">Reference proteome</keyword>
<name>A0A1Y1S8N9_9MICR</name>
<evidence type="ECO:0000313" key="2">
    <source>
        <dbReference type="Proteomes" id="UP000192639"/>
    </source>
</evidence>
<sequence>MFDFLDYNMAPTQRSRDLEYFWMEMEDKHPKTKKKNDSMRIAKTLIEGGPNFYREMRDIDRTTTWEEFKINCNMRRTVNILERIQMFPEQGETEETEEVIRRIATLQKFLQVGTQALIWHIRNKLKIETSERVKNVLKIE</sequence>
<gene>
    <name evidence="1" type="ORF">ECANGB1_749</name>
</gene>